<dbReference type="InterPro" id="IPR004843">
    <property type="entry name" value="Calcineurin-like_PHP"/>
</dbReference>
<evidence type="ECO:0000313" key="3">
    <source>
        <dbReference type="Proteomes" id="UP000297706"/>
    </source>
</evidence>
<dbReference type="PANTHER" id="PTHR37844">
    <property type="entry name" value="SER/THR PROTEIN PHOSPHATASE SUPERFAMILY (AFU_ORTHOLOGUE AFUA_1G14840)"/>
    <property type="match status" value="1"/>
</dbReference>
<feature type="domain" description="Calcineurin-like phosphoesterase" evidence="1">
    <location>
        <begin position="3"/>
        <end position="109"/>
    </location>
</feature>
<name>A0A4Y9VT65_9PROT</name>
<accession>A0A4Y9VT65</accession>
<dbReference type="Proteomes" id="UP000297706">
    <property type="component" value="Unassembled WGS sequence"/>
</dbReference>
<dbReference type="Pfam" id="PF00149">
    <property type="entry name" value="Metallophos"/>
    <property type="match status" value="1"/>
</dbReference>
<dbReference type="EMBL" id="PQVH01000006">
    <property type="protein sequence ID" value="TFW72352.1"/>
    <property type="molecule type" value="Genomic_DNA"/>
</dbReference>
<dbReference type="RefSeq" id="WP_135276893.1">
    <property type="nucleotide sequence ID" value="NZ_PQVH01000006.1"/>
</dbReference>
<dbReference type="OrthoDB" id="356681at2"/>
<evidence type="ECO:0000313" key="2">
    <source>
        <dbReference type="EMBL" id="TFW72352.1"/>
    </source>
</evidence>
<dbReference type="Gene3D" id="3.60.21.10">
    <property type="match status" value="1"/>
</dbReference>
<comment type="caution">
    <text evidence="2">The sequence shown here is derived from an EMBL/GenBank/DDBJ whole genome shotgun (WGS) entry which is preliminary data.</text>
</comment>
<dbReference type="SUPFAM" id="SSF56300">
    <property type="entry name" value="Metallo-dependent phosphatases"/>
    <property type="match status" value="1"/>
</dbReference>
<evidence type="ECO:0000259" key="1">
    <source>
        <dbReference type="Pfam" id="PF00149"/>
    </source>
</evidence>
<keyword evidence="3" id="KW-1185">Reference proteome</keyword>
<protein>
    <recommendedName>
        <fullName evidence="1">Calcineurin-like phosphoesterase domain-containing protein</fullName>
    </recommendedName>
</protein>
<organism evidence="2 3">
    <name type="scientific">Methylotenera oryzisoli</name>
    <dbReference type="NCBI Taxonomy" id="2080758"/>
    <lineage>
        <taxon>Bacteria</taxon>
        <taxon>Pseudomonadati</taxon>
        <taxon>Pseudomonadota</taxon>
        <taxon>Betaproteobacteria</taxon>
        <taxon>Nitrosomonadales</taxon>
        <taxon>Methylophilaceae</taxon>
        <taxon>Methylotenera</taxon>
    </lineage>
</organism>
<reference evidence="2 3" key="1">
    <citation type="submission" date="2018-02" db="EMBL/GenBank/DDBJ databases">
        <title>A novel lanthanide dependent methylotroph, Methylotenera sp. La3113.</title>
        <authorList>
            <person name="Lv H."/>
            <person name="Tani A."/>
        </authorList>
    </citation>
    <scope>NUCLEOTIDE SEQUENCE [LARGE SCALE GENOMIC DNA]</scope>
    <source>
        <strain evidence="2 3">La3113</strain>
    </source>
</reference>
<proteinExistence type="predicted"/>
<dbReference type="AlphaFoldDB" id="A0A4Y9VT65"/>
<sequence length="147" mass="16674">MKLRILSDLHLERNPFTYADQGEDVLILAGDIANGIDGIEWAKAIPKPVIYVAGNHEHWGCDIYENLKAMRKAAKGSNVHFLENKQIDLTLNGETVRFLGCTLWTDYGKAHCENHPVTLEHNQNPPKELMYHAMGIMNDHNKITAKR</sequence>
<dbReference type="InterPro" id="IPR029052">
    <property type="entry name" value="Metallo-depent_PP-like"/>
</dbReference>
<dbReference type="PANTHER" id="PTHR37844:SF2">
    <property type="entry name" value="SER_THR PROTEIN PHOSPHATASE SUPERFAMILY (AFU_ORTHOLOGUE AFUA_1G14840)"/>
    <property type="match status" value="1"/>
</dbReference>
<gene>
    <name evidence="2" type="ORF">C3Y98_04400</name>
</gene>